<dbReference type="AlphaFoldDB" id="A0A9X2CJU0"/>
<accession>A0A9X2CJU0</accession>
<organism evidence="1 2">
    <name type="scientific">Shewanella pneumatophori</name>
    <dbReference type="NCBI Taxonomy" id="314092"/>
    <lineage>
        <taxon>Bacteria</taxon>
        <taxon>Pseudomonadati</taxon>
        <taxon>Pseudomonadota</taxon>
        <taxon>Gammaproteobacteria</taxon>
        <taxon>Alteromonadales</taxon>
        <taxon>Shewanellaceae</taxon>
        <taxon>Shewanella</taxon>
    </lineage>
</organism>
<dbReference type="Proteomes" id="UP001139293">
    <property type="component" value="Unassembled WGS sequence"/>
</dbReference>
<dbReference type="InterPro" id="IPR047675">
    <property type="entry name" value="Putative_zinc-bd"/>
</dbReference>
<dbReference type="RefSeq" id="WP_248951849.1">
    <property type="nucleotide sequence ID" value="NZ_JAKILB010000020.1"/>
</dbReference>
<keyword evidence="2" id="KW-1185">Reference proteome</keyword>
<dbReference type="NCBIfam" id="NF041373">
    <property type="entry name" value="HGG_STG"/>
    <property type="match status" value="1"/>
</dbReference>
<gene>
    <name evidence="1" type="ORF">L2740_20295</name>
</gene>
<evidence type="ECO:0000313" key="2">
    <source>
        <dbReference type="Proteomes" id="UP001139293"/>
    </source>
</evidence>
<protein>
    <submittedName>
        <fullName evidence="1">Uncharacterized protein</fullName>
    </submittedName>
</protein>
<comment type="caution">
    <text evidence="1">The sequence shown here is derived from an EMBL/GenBank/DDBJ whole genome shotgun (WGS) entry which is preliminary data.</text>
</comment>
<reference evidence="1" key="1">
    <citation type="submission" date="2022-01" db="EMBL/GenBank/DDBJ databases">
        <title>Whole genome-based taxonomy of the Shewanellaceae.</title>
        <authorList>
            <person name="Martin-Rodriguez A.J."/>
        </authorList>
    </citation>
    <scope>NUCLEOTIDE SEQUENCE</scope>
    <source>
        <strain evidence="1">KCTC 23973</strain>
    </source>
</reference>
<dbReference type="EMBL" id="JAKILB010000020">
    <property type="protein sequence ID" value="MCL1140884.1"/>
    <property type="molecule type" value="Genomic_DNA"/>
</dbReference>
<evidence type="ECO:0000313" key="1">
    <source>
        <dbReference type="EMBL" id="MCL1140884.1"/>
    </source>
</evidence>
<sequence>MARFNLDNLPKCGAKTRSGKPCQRYGNITNGRCKLHGGHSTGAKTKEGKMVLRTNALLNVFAWHCDKTIYLQIKDSDLEGALIAYLTLIELKDLNSSELKAQVFNVVSQYRIELEMCKYLIAERDGSAALLLIQSALDHYYKDDAYQHLLFHIHAPIYPSPFFQRLTGSNAEFDHQTKLMINADRKKGPFYTGSTRATPGMRAFNKRIKALKSDAKKP</sequence>
<proteinExistence type="predicted"/>
<name>A0A9X2CJU0_9GAMM</name>